<dbReference type="AlphaFoldDB" id="A0A1E3AYF6"/>
<keyword evidence="4 7" id="KW-0812">Transmembrane</keyword>
<keyword evidence="3" id="KW-1003">Cell membrane</keyword>
<proteinExistence type="predicted"/>
<name>A0A1E3AYF6_9FIRM</name>
<dbReference type="PANTHER" id="PTHR43744">
    <property type="entry name" value="ABC TRANSPORTER PERMEASE PROTEIN MG189-RELATED-RELATED"/>
    <property type="match status" value="1"/>
</dbReference>
<dbReference type="PATRIC" id="fig|1432052.3.peg.1606"/>
<accession>A0A1E3AYF6</accession>
<evidence type="ECO:0000256" key="3">
    <source>
        <dbReference type="ARBA" id="ARBA00022475"/>
    </source>
</evidence>
<dbReference type="PROSITE" id="PS50928">
    <property type="entry name" value="ABC_TM1"/>
    <property type="match status" value="1"/>
</dbReference>
<feature type="transmembrane region" description="Helical" evidence="7">
    <location>
        <begin position="191"/>
        <end position="216"/>
    </location>
</feature>
<organism evidence="9 10">
    <name type="scientific">Eisenbergiella tayi</name>
    <dbReference type="NCBI Taxonomy" id="1432052"/>
    <lineage>
        <taxon>Bacteria</taxon>
        <taxon>Bacillati</taxon>
        <taxon>Bacillota</taxon>
        <taxon>Clostridia</taxon>
        <taxon>Lachnospirales</taxon>
        <taxon>Lachnospiraceae</taxon>
        <taxon>Eisenbergiella</taxon>
    </lineage>
</organism>
<dbReference type="Proteomes" id="UP000095003">
    <property type="component" value="Unassembled WGS sequence"/>
</dbReference>
<sequence length="309" mass="34482">MAKKSKADYKIKSSHGEKIFRVANIIFMCLLCVITIYPLFYILIYSLNEGTDSLRGGLYLFPRVFTTFNFEYVLSNGVIKNSYLVTIGRTILGTVCGLTVTGLTAYGMSFRELPKRKVLMVIILIPMLFSGGLIPYYIQLSNLKLVDTFWVYVIPNMFSIWNMFVMMKAFMGIPVSLRESAILDGAGELTILLRIVLPLSKATLAAIGLFIAVFHWNDWYSGAFYVSSLKLMPIQTYLQRLFSADSMSMLSSNSDIVAEAAFRESQTATMTITSVKMAAVIIGTLPILCVYPFVQKHFVKGVLTGSVKG</sequence>
<feature type="transmembrane region" description="Helical" evidence="7">
    <location>
        <begin position="118"/>
        <end position="138"/>
    </location>
</feature>
<keyword evidence="2" id="KW-0813">Transport</keyword>
<dbReference type="InterPro" id="IPR035906">
    <property type="entry name" value="MetI-like_sf"/>
</dbReference>
<gene>
    <name evidence="9" type="primary">araQ_36</name>
    <name evidence="9" type="ORF">BEH84_01467</name>
</gene>
<evidence type="ECO:0000256" key="7">
    <source>
        <dbReference type="SAM" id="Phobius"/>
    </source>
</evidence>
<keyword evidence="6 7" id="KW-0472">Membrane</keyword>
<comment type="caution">
    <text evidence="9">The sequence shown here is derived from an EMBL/GenBank/DDBJ whole genome shotgun (WGS) entry which is preliminary data.</text>
</comment>
<dbReference type="EMBL" id="MCGI01000001">
    <property type="protein sequence ID" value="ODM13748.1"/>
    <property type="molecule type" value="Genomic_DNA"/>
</dbReference>
<dbReference type="GO" id="GO:0055085">
    <property type="term" value="P:transmembrane transport"/>
    <property type="evidence" value="ECO:0007669"/>
    <property type="project" value="InterPro"/>
</dbReference>
<evidence type="ECO:0000256" key="5">
    <source>
        <dbReference type="ARBA" id="ARBA00022989"/>
    </source>
</evidence>
<dbReference type="RefSeq" id="WP_207648275.1">
    <property type="nucleotide sequence ID" value="NZ_DAWDRA010000415.1"/>
</dbReference>
<evidence type="ECO:0000259" key="8">
    <source>
        <dbReference type="PROSITE" id="PS50928"/>
    </source>
</evidence>
<evidence type="ECO:0000313" key="9">
    <source>
        <dbReference type="EMBL" id="ODM13748.1"/>
    </source>
</evidence>
<evidence type="ECO:0000256" key="1">
    <source>
        <dbReference type="ARBA" id="ARBA00004651"/>
    </source>
</evidence>
<protein>
    <submittedName>
        <fullName evidence="9">L-arabinose transport system permease protein AraQ</fullName>
    </submittedName>
</protein>
<feature type="transmembrane region" description="Helical" evidence="7">
    <location>
        <begin position="21"/>
        <end position="44"/>
    </location>
</feature>
<feature type="transmembrane region" description="Helical" evidence="7">
    <location>
        <begin position="150"/>
        <end position="170"/>
    </location>
</feature>
<dbReference type="SUPFAM" id="SSF161098">
    <property type="entry name" value="MetI-like"/>
    <property type="match status" value="1"/>
</dbReference>
<comment type="subcellular location">
    <subcellularLocation>
        <location evidence="1">Cell membrane</location>
        <topology evidence="1">Multi-pass membrane protein</topology>
    </subcellularLocation>
</comment>
<dbReference type="CDD" id="cd06261">
    <property type="entry name" value="TM_PBP2"/>
    <property type="match status" value="1"/>
</dbReference>
<dbReference type="GO" id="GO:0005886">
    <property type="term" value="C:plasma membrane"/>
    <property type="evidence" value="ECO:0007669"/>
    <property type="project" value="UniProtKB-SubCell"/>
</dbReference>
<evidence type="ECO:0000256" key="4">
    <source>
        <dbReference type="ARBA" id="ARBA00022692"/>
    </source>
</evidence>
<feature type="transmembrane region" description="Helical" evidence="7">
    <location>
        <begin position="275"/>
        <end position="294"/>
    </location>
</feature>
<dbReference type="Gene3D" id="1.10.3720.10">
    <property type="entry name" value="MetI-like"/>
    <property type="match status" value="1"/>
</dbReference>
<feature type="domain" description="ABC transmembrane type-1" evidence="8">
    <location>
        <begin position="79"/>
        <end position="283"/>
    </location>
</feature>
<keyword evidence="5 7" id="KW-1133">Transmembrane helix</keyword>
<dbReference type="InterPro" id="IPR000515">
    <property type="entry name" value="MetI-like"/>
</dbReference>
<reference evidence="9 10" key="1">
    <citation type="submission" date="2016-07" db="EMBL/GenBank/DDBJ databases">
        <title>Characterization of isolates of Eisenbergiella tayi derived from blood cultures, using whole genome sequencing.</title>
        <authorList>
            <person name="Burdz T."/>
            <person name="Wiebe D."/>
            <person name="Huynh C."/>
            <person name="Bernard K."/>
        </authorList>
    </citation>
    <scope>NUCLEOTIDE SEQUENCE [LARGE SCALE GENOMIC DNA]</scope>
    <source>
        <strain evidence="9 10">NML 120489</strain>
    </source>
</reference>
<dbReference type="PANTHER" id="PTHR43744:SF9">
    <property type="entry name" value="POLYGALACTURONAN_RHAMNOGALACTURONAN TRANSPORT SYSTEM PERMEASE PROTEIN YTCP"/>
    <property type="match status" value="1"/>
</dbReference>
<evidence type="ECO:0000256" key="2">
    <source>
        <dbReference type="ARBA" id="ARBA00022448"/>
    </source>
</evidence>
<feature type="transmembrane region" description="Helical" evidence="7">
    <location>
        <begin position="83"/>
        <end position="106"/>
    </location>
</feature>
<evidence type="ECO:0000313" key="10">
    <source>
        <dbReference type="Proteomes" id="UP000095003"/>
    </source>
</evidence>
<evidence type="ECO:0000256" key="6">
    <source>
        <dbReference type="ARBA" id="ARBA00023136"/>
    </source>
</evidence>